<dbReference type="AlphaFoldDB" id="A0A133ZUI0"/>
<feature type="transmembrane region" description="Helical" evidence="1">
    <location>
        <begin position="7"/>
        <end position="29"/>
    </location>
</feature>
<accession>A0A133ZUI0</accession>
<evidence type="ECO:0000313" key="3">
    <source>
        <dbReference type="Proteomes" id="UP000070394"/>
    </source>
</evidence>
<dbReference type="PATRIC" id="fig|467210.3.peg.1047"/>
<organism evidence="2 3">
    <name type="scientific">Lachnoanaerobaculum saburreum</name>
    <dbReference type="NCBI Taxonomy" id="467210"/>
    <lineage>
        <taxon>Bacteria</taxon>
        <taxon>Bacillati</taxon>
        <taxon>Bacillota</taxon>
        <taxon>Clostridia</taxon>
        <taxon>Lachnospirales</taxon>
        <taxon>Lachnospiraceae</taxon>
        <taxon>Lachnoanaerobaculum</taxon>
    </lineage>
</organism>
<keyword evidence="1" id="KW-0472">Membrane</keyword>
<dbReference type="STRING" id="467210.HMPREF1866_01058"/>
<evidence type="ECO:0000313" key="2">
    <source>
        <dbReference type="EMBL" id="KXB59097.1"/>
    </source>
</evidence>
<keyword evidence="1" id="KW-1133">Transmembrane helix</keyword>
<comment type="caution">
    <text evidence="2">The sequence shown here is derived from an EMBL/GenBank/DDBJ whole genome shotgun (WGS) entry which is preliminary data.</text>
</comment>
<proteinExistence type="predicted"/>
<name>A0A133ZUI0_9FIRM</name>
<dbReference type="RefSeq" id="WP_060930922.1">
    <property type="nucleotide sequence ID" value="NZ_KQ959798.1"/>
</dbReference>
<dbReference type="EMBL" id="LSDA01000038">
    <property type="protein sequence ID" value="KXB59097.1"/>
    <property type="molecule type" value="Genomic_DNA"/>
</dbReference>
<protein>
    <submittedName>
        <fullName evidence="2">Uncharacterized protein</fullName>
    </submittedName>
</protein>
<dbReference type="Proteomes" id="UP000070394">
    <property type="component" value="Unassembled WGS sequence"/>
</dbReference>
<gene>
    <name evidence="2" type="ORF">HMPREF1866_01058</name>
</gene>
<reference evidence="3" key="1">
    <citation type="submission" date="2016-01" db="EMBL/GenBank/DDBJ databases">
        <authorList>
            <person name="Mitreva M."/>
            <person name="Pepin K.H."/>
            <person name="Mihindukulasuriya K.A."/>
            <person name="Fulton R."/>
            <person name="Fronick C."/>
            <person name="O'Laughlin M."/>
            <person name="Miner T."/>
            <person name="Herter B."/>
            <person name="Rosa B.A."/>
            <person name="Cordes M."/>
            <person name="Tomlinson C."/>
            <person name="Wollam A."/>
            <person name="Palsikar V.B."/>
            <person name="Mardis E.R."/>
            <person name="Wilson R.K."/>
        </authorList>
    </citation>
    <scope>NUCLEOTIDE SEQUENCE [LARGE SCALE GENOMIC DNA]</scope>
    <source>
        <strain evidence="3">DNF00896</strain>
    </source>
</reference>
<evidence type="ECO:0000256" key="1">
    <source>
        <dbReference type="SAM" id="Phobius"/>
    </source>
</evidence>
<dbReference type="OrthoDB" id="2062036at2"/>
<keyword evidence="1" id="KW-0812">Transmembrane</keyword>
<keyword evidence="3" id="KW-1185">Reference proteome</keyword>
<sequence>MKVKTKLFLSITVILLIAVIILCVIKIIMRPKVAFIEDDNKLVTKIESPIGHIYYDDTLDEVNARIYVTIINNDNKIHKVTFILDSNEYRQYNFINSDFKLSGIYEWYPEDISNDAGTDGRFIGEREIVLQVNEKKYLTIRATANFGGVKDYRRAGPPVELKILE</sequence>